<reference evidence="8" key="2">
    <citation type="submission" date="2021-04" db="EMBL/GenBank/DDBJ databases">
        <authorList>
            <person name="Gilroy R."/>
        </authorList>
    </citation>
    <scope>NUCLEOTIDE SEQUENCE</scope>
    <source>
        <strain evidence="8">ChiBcec1-1093</strain>
    </source>
</reference>
<feature type="transmembrane region" description="Helical" evidence="6">
    <location>
        <begin position="293"/>
        <end position="311"/>
    </location>
</feature>
<evidence type="ECO:0000256" key="4">
    <source>
        <dbReference type="ARBA" id="ARBA00022989"/>
    </source>
</evidence>
<feature type="domain" description="Major facilitator superfamily (MFS) profile" evidence="7">
    <location>
        <begin position="7"/>
        <end position="381"/>
    </location>
</feature>
<feature type="transmembrane region" description="Helical" evidence="6">
    <location>
        <begin position="98"/>
        <end position="121"/>
    </location>
</feature>
<evidence type="ECO:0000256" key="2">
    <source>
        <dbReference type="ARBA" id="ARBA00022448"/>
    </source>
</evidence>
<keyword evidence="2" id="KW-0813">Transport</keyword>
<dbReference type="InterPro" id="IPR036259">
    <property type="entry name" value="MFS_trans_sf"/>
</dbReference>
<proteinExistence type="predicted"/>
<evidence type="ECO:0000256" key="5">
    <source>
        <dbReference type="ARBA" id="ARBA00023136"/>
    </source>
</evidence>
<evidence type="ECO:0000256" key="3">
    <source>
        <dbReference type="ARBA" id="ARBA00022692"/>
    </source>
</evidence>
<evidence type="ECO:0000259" key="7">
    <source>
        <dbReference type="PROSITE" id="PS50850"/>
    </source>
</evidence>
<dbReference type="InterPro" id="IPR024989">
    <property type="entry name" value="MFS_assoc_dom"/>
</dbReference>
<keyword evidence="5 6" id="KW-0472">Membrane</keyword>
<feature type="transmembrane region" description="Helical" evidence="6">
    <location>
        <begin position="269"/>
        <end position="287"/>
    </location>
</feature>
<dbReference type="Pfam" id="PF12832">
    <property type="entry name" value="MFS_1_like"/>
    <property type="match status" value="1"/>
</dbReference>
<feature type="transmembrane region" description="Helical" evidence="6">
    <location>
        <begin position="235"/>
        <end position="257"/>
    </location>
</feature>
<organism evidence="8 9">
    <name type="scientific">Candidatus Lachnoclostridium stercorigallinarum</name>
    <dbReference type="NCBI Taxonomy" id="2838634"/>
    <lineage>
        <taxon>Bacteria</taxon>
        <taxon>Bacillati</taxon>
        <taxon>Bacillota</taxon>
        <taxon>Clostridia</taxon>
        <taxon>Lachnospirales</taxon>
        <taxon>Lachnospiraceae</taxon>
    </lineage>
</organism>
<evidence type="ECO:0000313" key="9">
    <source>
        <dbReference type="Proteomes" id="UP000824101"/>
    </source>
</evidence>
<comment type="subcellular location">
    <subcellularLocation>
        <location evidence="1">Cell membrane</location>
        <topology evidence="1">Multi-pass membrane protein</topology>
    </subcellularLocation>
</comment>
<feature type="transmembrane region" description="Helical" evidence="6">
    <location>
        <begin position="73"/>
        <end position="92"/>
    </location>
</feature>
<evidence type="ECO:0000313" key="8">
    <source>
        <dbReference type="EMBL" id="HIZ79343.1"/>
    </source>
</evidence>
<dbReference type="PANTHER" id="PTHR23531:SF1">
    <property type="entry name" value="QUINOLENE RESISTANCE PROTEIN NORA"/>
    <property type="match status" value="1"/>
</dbReference>
<dbReference type="InterPro" id="IPR011701">
    <property type="entry name" value="MFS"/>
</dbReference>
<dbReference type="Pfam" id="PF07690">
    <property type="entry name" value="MFS_1"/>
    <property type="match status" value="1"/>
</dbReference>
<dbReference type="GO" id="GO:0005886">
    <property type="term" value="C:plasma membrane"/>
    <property type="evidence" value="ECO:0007669"/>
    <property type="project" value="UniProtKB-SubCell"/>
</dbReference>
<dbReference type="Gene3D" id="1.20.1250.20">
    <property type="entry name" value="MFS general substrate transporter like domains"/>
    <property type="match status" value="1"/>
</dbReference>
<feature type="transmembrane region" description="Helical" evidence="6">
    <location>
        <begin position="331"/>
        <end position="349"/>
    </location>
</feature>
<dbReference type="PANTHER" id="PTHR23531">
    <property type="entry name" value="QUINOLENE RESISTANCE PROTEIN NORA"/>
    <property type="match status" value="1"/>
</dbReference>
<accession>A0A9D2K6C1</accession>
<feature type="transmembrane region" description="Helical" evidence="6">
    <location>
        <begin position="207"/>
        <end position="229"/>
    </location>
</feature>
<keyword evidence="4 6" id="KW-1133">Transmembrane helix</keyword>
<dbReference type="PROSITE" id="PS50850">
    <property type="entry name" value="MFS"/>
    <property type="match status" value="1"/>
</dbReference>
<reference evidence="8" key="1">
    <citation type="journal article" date="2021" name="PeerJ">
        <title>Extensive microbial diversity within the chicken gut microbiome revealed by metagenomics and culture.</title>
        <authorList>
            <person name="Gilroy R."/>
            <person name="Ravi A."/>
            <person name="Getino M."/>
            <person name="Pursley I."/>
            <person name="Horton D.L."/>
            <person name="Alikhan N.F."/>
            <person name="Baker D."/>
            <person name="Gharbi K."/>
            <person name="Hall N."/>
            <person name="Watson M."/>
            <person name="Adriaenssens E.M."/>
            <person name="Foster-Nyarko E."/>
            <person name="Jarju S."/>
            <person name="Secka A."/>
            <person name="Antonio M."/>
            <person name="Oren A."/>
            <person name="Chaudhuri R.R."/>
            <person name="La Ragione R."/>
            <person name="Hildebrand F."/>
            <person name="Pallen M.J."/>
        </authorList>
    </citation>
    <scope>NUCLEOTIDE SEQUENCE</scope>
    <source>
        <strain evidence="8">ChiBcec1-1093</strain>
    </source>
</reference>
<feature type="transmembrane region" description="Helical" evidence="6">
    <location>
        <begin position="355"/>
        <end position="377"/>
    </location>
</feature>
<comment type="caution">
    <text evidence="8">The sequence shown here is derived from an EMBL/GenBank/DDBJ whole genome shotgun (WGS) entry which is preliminary data.</text>
</comment>
<dbReference type="InterPro" id="IPR052714">
    <property type="entry name" value="MFS_Exporter"/>
</dbReference>
<dbReference type="SUPFAM" id="SSF103473">
    <property type="entry name" value="MFS general substrate transporter"/>
    <property type="match status" value="1"/>
</dbReference>
<name>A0A9D2K6C1_9FIRM</name>
<dbReference type="CDD" id="cd17489">
    <property type="entry name" value="MFS_YfcJ_like"/>
    <property type="match status" value="1"/>
</dbReference>
<feature type="transmembrane region" description="Helical" evidence="6">
    <location>
        <begin position="167"/>
        <end position="186"/>
    </location>
</feature>
<keyword evidence="3 6" id="KW-0812">Transmembrane</keyword>
<gene>
    <name evidence="8" type="ORF">IAA17_06100</name>
</gene>
<dbReference type="AlphaFoldDB" id="A0A9D2K6C1"/>
<dbReference type="EMBL" id="DXBC01000094">
    <property type="protein sequence ID" value="HIZ79343.1"/>
    <property type="molecule type" value="Genomic_DNA"/>
</dbReference>
<sequence>MEKLWTKNFSLLVLITLAAFTVRQMAMSTFPMLVTWAGGSTAAAGKLTLLLTVASIAVRLVSGPLTDRYGRRSFMVIGAGIFACSTLVIALFPKIWVIAAMQLLFGAGLSCITTASGAAVADVTPPARLGEGMGFYTLGNSVAMAIGPAAGLWLIGLGTGNNYRGLYLAATLVLAAAGVMGALVNYRAPRKDSISFRLKEVLEPAALPASFLELLAVFSFTSVISYIASYAKETGIGSIGSFFLVYAAGMIAVRLIVGKVVDKKSERMVVMAAMALMAAAFAGIVKARTLTGLMVLAVLLGLGQGAVMPSLQKAAMKRVLPERRGAGNATYQLFSDIGTGFGAAVWGALAESAGYPAIYLGASAVCIAGFFLSAVLLGGQKKIETKRENTYENGGENGYAG</sequence>
<feature type="transmembrane region" description="Helical" evidence="6">
    <location>
        <begin position="41"/>
        <end position="61"/>
    </location>
</feature>
<protein>
    <submittedName>
        <fullName evidence="8">MFS transporter</fullName>
    </submittedName>
</protein>
<dbReference type="InterPro" id="IPR020846">
    <property type="entry name" value="MFS_dom"/>
</dbReference>
<feature type="transmembrane region" description="Helical" evidence="6">
    <location>
        <begin position="133"/>
        <end position="155"/>
    </location>
</feature>
<dbReference type="Proteomes" id="UP000824101">
    <property type="component" value="Unassembled WGS sequence"/>
</dbReference>
<dbReference type="GO" id="GO:0022857">
    <property type="term" value="F:transmembrane transporter activity"/>
    <property type="evidence" value="ECO:0007669"/>
    <property type="project" value="InterPro"/>
</dbReference>
<evidence type="ECO:0000256" key="1">
    <source>
        <dbReference type="ARBA" id="ARBA00004651"/>
    </source>
</evidence>
<evidence type="ECO:0000256" key="6">
    <source>
        <dbReference type="SAM" id="Phobius"/>
    </source>
</evidence>